<evidence type="ECO:0000256" key="6">
    <source>
        <dbReference type="SAM" id="Phobius"/>
    </source>
</evidence>
<feature type="transmembrane region" description="Helical" evidence="6">
    <location>
        <begin position="130"/>
        <end position="148"/>
    </location>
</feature>
<feature type="transmembrane region" description="Helical" evidence="6">
    <location>
        <begin position="224"/>
        <end position="246"/>
    </location>
</feature>
<feature type="transmembrane region" description="Helical" evidence="6">
    <location>
        <begin position="334"/>
        <end position="353"/>
    </location>
</feature>
<keyword evidence="2" id="KW-0813">Transport</keyword>
<dbReference type="InterPro" id="IPR020846">
    <property type="entry name" value="MFS_dom"/>
</dbReference>
<dbReference type="GO" id="GO:0022857">
    <property type="term" value="F:transmembrane transporter activity"/>
    <property type="evidence" value="ECO:0007669"/>
    <property type="project" value="InterPro"/>
</dbReference>
<evidence type="ECO:0000256" key="3">
    <source>
        <dbReference type="ARBA" id="ARBA00022692"/>
    </source>
</evidence>
<dbReference type="EMBL" id="CABFOC020000042">
    <property type="protein sequence ID" value="CAH0051620.1"/>
    <property type="molecule type" value="Genomic_DNA"/>
</dbReference>
<dbReference type="FunFam" id="1.20.1250.20:FF:000057">
    <property type="entry name" value="MFS general substrate transporter"/>
    <property type="match status" value="1"/>
</dbReference>
<evidence type="ECO:0000256" key="2">
    <source>
        <dbReference type="ARBA" id="ARBA00022448"/>
    </source>
</evidence>
<feature type="transmembrane region" description="Helical" evidence="6">
    <location>
        <begin position="454"/>
        <end position="475"/>
    </location>
</feature>
<evidence type="ECO:0000256" key="1">
    <source>
        <dbReference type="ARBA" id="ARBA00004141"/>
    </source>
</evidence>
<dbReference type="Pfam" id="PF07690">
    <property type="entry name" value="MFS_1"/>
    <property type="match status" value="1"/>
</dbReference>
<dbReference type="SUPFAM" id="SSF103473">
    <property type="entry name" value="MFS general substrate transporter"/>
    <property type="match status" value="1"/>
</dbReference>
<dbReference type="PANTHER" id="PTHR43791:SF13">
    <property type="entry name" value="MAJOR FACILITATOR SUPERFAMILY (MFS) PROFILE DOMAIN-CONTAINING PROTEIN"/>
    <property type="match status" value="1"/>
</dbReference>
<keyword evidence="5 6" id="KW-0472">Membrane</keyword>
<dbReference type="Gene3D" id="1.20.1250.20">
    <property type="entry name" value="MFS general substrate transporter like domains"/>
    <property type="match status" value="1"/>
</dbReference>
<evidence type="ECO:0000259" key="7">
    <source>
        <dbReference type="PROSITE" id="PS50850"/>
    </source>
</evidence>
<accession>A0A9N9ZA66</accession>
<comment type="subcellular location">
    <subcellularLocation>
        <location evidence="1">Membrane</location>
        <topology evidence="1">Multi-pass membrane protein</topology>
    </subcellularLocation>
</comment>
<dbReference type="InterPro" id="IPR011701">
    <property type="entry name" value="MFS"/>
</dbReference>
<evidence type="ECO:0000313" key="9">
    <source>
        <dbReference type="Proteomes" id="UP000775872"/>
    </source>
</evidence>
<dbReference type="Proteomes" id="UP000775872">
    <property type="component" value="Unassembled WGS sequence"/>
</dbReference>
<feature type="transmembrane region" description="Helical" evidence="6">
    <location>
        <begin position="360"/>
        <end position="382"/>
    </location>
</feature>
<feature type="transmembrane region" description="Helical" evidence="6">
    <location>
        <begin position="62"/>
        <end position="81"/>
    </location>
</feature>
<feature type="transmembrane region" description="Helical" evidence="6">
    <location>
        <begin position="388"/>
        <end position="408"/>
    </location>
</feature>
<evidence type="ECO:0000256" key="4">
    <source>
        <dbReference type="ARBA" id="ARBA00022989"/>
    </source>
</evidence>
<dbReference type="InterPro" id="IPR036259">
    <property type="entry name" value="MFS_trans_sf"/>
</dbReference>
<dbReference type="AlphaFoldDB" id="A0A9N9ZA66"/>
<feature type="transmembrane region" description="Helical" evidence="6">
    <location>
        <begin position="420"/>
        <end position="442"/>
    </location>
</feature>
<dbReference type="GO" id="GO:0016020">
    <property type="term" value="C:membrane"/>
    <property type="evidence" value="ECO:0007669"/>
    <property type="project" value="UniProtKB-SubCell"/>
</dbReference>
<feature type="domain" description="Major facilitator superfamily (MFS) profile" evidence="7">
    <location>
        <begin position="64"/>
        <end position="480"/>
    </location>
</feature>
<feature type="transmembrane region" description="Helical" evidence="6">
    <location>
        <begin position="101"/>
        <end position="123"/>
    </location>
</feature>
<comment type="caution">
    <text evidence="8">The sequence shown here is derived from an EMBL/GenBank/DDBJ whole genome shotgun (WGS) entry which is preliminary data.</text>
</comment>
<gene>
    <name evidence="8" type="ORF">CSOL1703_00014269</name>
</gene>
<dbReference type="PROSITE" id="PS50850">
    <property type="entry name" value="MFS"/>
    <property type="match status" value="1"/>
</dbReference>
<feature type="transmembrane region" description="Helical" evidence="6">
    <location>
        <begin position="297"/>
        <end position="314"/>
    </location>
</feature>
<evidence type="ECO:0000256" key="5">
    <source>
        <dbReference type="ARBA" id="ARBA00023136"/>
    </source>
</evidence>
<name>A0A9N9ZA66_9HYPO</name>
<proteinExistence type="predicted"/>
<evidence type="ECO:0000313" key="8">
    <source>
        <dbReference type="EMBL" id="CAH0051620.1"/>
    </source>
</evidence>
<reference evidence="8" key="1">
    <citation type="submission" date="2021-10" db="EMBL/GenBank/DDBJ databases">
        <authorList>
            <person name="Piombo E."/>
        </authorList>
    </citation>
    <scope>NUCLEOTIDE SEQUENCE</scope>
</reference>
<organism evidence="8 9">
    <name type="scientific">Clonostachys solani</name>
    <dbReference type="NCBI Taxonomy" id="160281"/>
    <lineage>
        <taxon>Eukaryota</taxon>
        <taxon>Fungi</taxon>
        <taxon>Dikarya</taxon>
        <taxon>Ascomycota</taxon>
        <taxon>Pezizomycotina</taxon>
        <taxon>Sordariomycetes</taxon>
        <taxon>Hypocreomycetidae</taxon>
        <taxon>Hypocreales</taxon>
        <taxon>Bionectriaceae</taxon>
        <taxon>Clonostachys</taxon>
    </lineage>
</organism>
<protein>
    <recommendedName>
        <fullName evidence="7">Major facilitator superfamily (MFS) profile domain-containing protein</fullName>
    </recommendedName>
</protein>
<keyword evidence="3 6" id="KW-0812">Transmembrane</keyword>
<feature type="transmembrane region" description="Helical" evidence="6">
    <location>
        <begin position="154"/>
        <end position="178"/>
    </location>
</feature>
<feature type="transmembrane region" description="Helical" evidence="6">
    <location>
        <begin position="190"/>
        <end position="212"/>
    </location>
</feature>
<dbReference type="OrthoDB" id="2250022at2759"/>
<keyword evidence="4 6" id="KW-1133">Transmembrane helix</keyword>
<keyword evidence="9" id="KW-1185">Reference proteome</keyword>
<dbReference type="PANTHER" id="PTHR43791">
    <property type="entry name" value="PERMEASE-RELATED"/>
    <property type="match status" value="1"/>
</dbReference>
<sequence length="499" mass="55931">MVAQPTEDRKSIESKVDVQFVEEQSASALTTEQILQQYPLLKDKPAKERDSINKKLLRKLDFFFLPCVTLMLIMCFLDRINVSNARLAGMQKDLHMTDTQWSAGISMFYVGHLISQLPGNVILARGNPRILLPVCMLCWSAVTISMTALSSPWSFIFCRFLVGFFEGPFTPAVSLMTSSWYTKNESPLRMAIWHAGNIVSNVVSGLLAAAILTKMHNIGSLSAWQWFILIEGIASIIIAVSAFWFLPKWPHNTGTYYLTAEESAMAQFRMQVSNGGISEDDEGGRWAGIVMAAKDPFTWLFTVLHFFVIMAQSFKDFFPSIMATFGFGTTETYLLQAPPYIVAFISCCAVSWSSGRVLEYFWHMAAAMLVGLAGTVVMISTLQQAARYFSLFLLCSGPFIALNLQLSWETAVVPRPRTKRAALVAIANSLSNVTHWFTPYFFLTNQEPRYETGGGSIIAACGASVIVLIIIRWYIAKKNKQLIKRQEETGETNTWRYVT</sequence>